<reference evidence="1 2" key="1">
    <citation type="journal article" date="2023" name="Life. Sci Alliance">
        <title>Evolutionary insights into 3D genome organization and epigenetic landscape of Vigna mungo.</title>
        <authorList>
            <person name="Junaid A."/>
            <person name="Singh B."/>
            <person name="Bhatia S."/>
        </authorList>
    </citation>
    <scope>NUCLEOTIDE SEQUENCE [LARGE SCALE GENOMIC DNA]</scope>
    <source>
        <strain evidence="1">Urdbean</strain>
    </source>
</reference>
<evidence type="ECO:0000313" key="1">
    <source>
        <dbReference type="EMBL" id="WVY92310.1"/>
    </source>
</evidence>
<evidence type="ECO:0000313" key="2">
    <source>
        <dbReference type="Proteomes" id="UP001374535"/>
    </source>
</evidence>
<proteinExistence type="predicted"/>
<sequence>MEMMNMIIRNNYEGEQDEKDKEINDLFQIERKRKRNERNHTKIPLSVMNVMIEFKIAAQEDCDLNRQEKPDINKLKKLSLFTDVLSEYVMDLEHHDKKEHLKNSGIGNVKLEKSFSPEPQPVSAFIIFLSSFVFQFNHNKREKETYRTHLDLLCMRPRQHHLHPQLHFPRLAVSVELDVILALHLFQGEEEENDGVMVAEMLGES</sequence>
<dbReference type="PANTHER" id="PTHR47350:SF4">
    <property type="entry name" value="PROTEIN IWS1 HOMOLOG 1"/>
    <property type="match status" value="1"/>
</dbReference>
<dbReference type="AlphaFoldDB" id="A0AAQ3MK15"/>
<gene>
    <name evidence="1" type="ORF">V8G54_037824</name>
</gene>
<organism evidence="1 2">
    <name type="scientific">Vigna mungo</name>
    <name type="common">Black gram</name>
    <name type="synonym">Phaseolus mungo</name>
    <dbReference type="NCBI Taxonomy" id="3915"/>
    <lineage>
        <taxon>Eukaryota</taxon>
        <taxon>Viridiplantae</taxon>
        <taxon>Streptophyta</taxon>
        <taxon>Embryophyta</taxon>
        <taxon>Tracheophyta</taxon>
        <taxon>Spermatophyta</taxon>
        <taxon>Magnoliopsida</taxon>
        <taxon>eudicotyledons</taxon>
        <taxon>Gunneridae</taxon>
        <taxon>Pentapetalae</taxon>
        <taxon>rosids</taxon>
        <taxon>fabids</taxon>
        <taxon>Fabales</taxon>
        <taxon>Fabaceae</taxon>
        <taxon>Papilionoideae</taxon>
        <taxon>50 kb inversion clade</taxon>
        <taxon>NPAAA clade</taxon>
        <taxon>indigoferoid/millettioid clade</taxon>
        <taxon>Phaseoleae</taxon>
        <taxon>Vigna</taxon>
    </lineage>
</organism>
<dbReference type="GO" id="GO:0009742">
    <property type="term" value="P:brassinosteroid mediated signaling pathway"/>
    <property type="evidence" value="ECO:0007669"/>
    <property type="project" value="InterPro"/>
</dbReference>
<dbReference type="InterPro" id="IPR044204">
    <property type="entry name" value="IWS1/2"/>
</dbReference>
<keyword evidence="2" id="KW-1185">Reference proteome</keyword>
<accession>A0AAQ3MK15</accession>
<protein>
    <submittedName>
        <fullName evidence="1">Uncharacterized protein</fullName>
    </submittedName>
</protein>
<dbReference type="EMBL" id="CP144690">
    <property type="protein sequence ID" value="WVY92310.1"/>
    <property type="molecule type" value="Genomic_DNA"/>
</dbReference>
<name>A0AAQ3MK15_VIGMU</name>
<dbReference type="GO" id="GO:0032784">
    <property type="term" value="P:regulation of DNA-templated transcription elongation"/>
    <property type="evidence" value="ECO:0007669"/>
    <property type="project" value="InterPro"/>
</dbReference>
<dbReference type="Proteomes" id="UP001374535">
    <property type="component" value="Chromosome 11"/>
</dbReference>
<dbReference type="PANTHER" id="PTHR47350">
    <property type="entry name" value="PROTEIN IWS1 HOMOLOG 1"/>
    <property type="match status" value="1"/>
</dbReference>